<dbReference type="EMBL" id="ADLV01000038">
    <property type="protein sequence ID" value="EGK00382.1"/>
    <property type="molecule type" value="Genomic_DNA"/>
</dbReference>
<dbReference type="STRING" id="742766.HMPREF9455_03335"/>
<evidence type="ECO:0000313" key="2">
    <source>
        <dbReference type="Proteomes" id="UP000004913"/>
    </source>
</evidence>
<gene>
    <name evidence="1" type="ORF">HMPREF9455_03335</name>
</gene>
<dbReference type="RefSeq" id="WP_006800868.1">
    <property type="nucleotide sequence ID" value="NZ_GL891987.1"/>
</dbReference>
<accession>F5J1W8</accession>
<dbReference type="HOGENOM" id="CLU_862592_0_0_10"/>
<comment type="caution">
    <text evidence="1">The sequence shown here is derived from an EMBL/GenBank/DDBJ whole genome shotgun (WGS) entry which is preliminary data.</text>
</comment>
<name>F5J1W8_9BACT</name>
<sequence>MSIFGYAILIFIIIRLVNHFIKQSREQSQTPSSGFNWADSYSQRLRSILKTCEGFDEDEIIDSAVGFYLFSYDSAAKEFIFIEEDDVIHRLSYRDLIDYKVRESKDYRIIIDLKTSFSGKPYISLVCFEREKLLRKMPQLQYKMHEIDNLYELERDKIDEIEDVLSGIIEENKAVADTPPPYKEEQIVKTEVIKVEIPPVPGNVADIVAAIKEEKEEAIAFLYEGLAIETVREIPDVYEVAPEAEEQSEPLIVEEKPIETDPEMEEETPVIEGEIQIPLSEIEEYSRGKFLEYEVRSAVSDAKMRGLKYISLSKEQLERLKS</sequence>
<reference evidence="1 2" key="1">
    <citation type="submission" date="2011-04" db="EMBL/GenBank/DDBJ databases">
        <title>The Genome Sequence of Dysgonomonas gadei ATCC BAA-286.</title>
        <authorList>
            <consortium name="The Broad Institute Genome Sequencing Platform"/>
            <person name="Earl A."/>
            <person name="Ward D."/>
            <person name="Feldgarden M."/>
            <person name="Gevers D."/>
            <person name="Pudlo N."/>
            <person name="Martens E."/>
            <person name="Allen-Vercoe E."/>
            <person name="Young S.K."/>
            <person name="Zeng Q."/>
            <person name="Gargeya S."/>
            <person name="Fitzgerald M."/>
            <person name="Haas B."/>
            <person name="Abouelleil A."/>
            <person name="Alvarado L."/>
            <person name="Arachchi H.M."/>
            <person name="Berlin A."/>
            <person name="Brown A."/>
            <person name="Chapman S.B."/>
            <person name="Chen Z."/>
            <person name="Dunbar C."/>
            <person name="Freedman E."/>
            <person name="Gearin G."/>
            <person name="Gellesch M."/>
            <person name="Goldberg J."/>
            <person name="Griggs A."/>
            <person name="Gujja S."/>
            <person name="Heiman D."/>
            <person name="Howarth C."/>
            <person name="Larson L."/>
            <person name="Lui A."/>
            <person name="MacDonald P.J.P."/>
            <person name="Mehta T."/>
            <person name="Montmayeur A."/>
            <person name="Murphy C."/>
            <person name="Neiman D."/>
            <person name="Pearson M."/>
            <person name="Priest M."/>
            <person name="Roberts A."/>
            <person name="Saif S."/>
            <person name="Shea T."/>
            <person name="Shenoy N."/>
            <person name="Sisk P."/>
            <person name="Stolte C."/>
            <person name="Sykes S."/>
            <person name="Yandava C."/>
            <person name="Wortman J."/>
            <person name="Nusbaum C."/>
            <person name="Birren B."/>
        </authorList>
    </citation>
    <scope>NUCLEOTIDE SEQUENCE [LARGE SCALE GENOMIC DNA]</scope>
    <source>
        <strain evidence="1 2">ATCC BAA-286</strain>
    </source>
</reference>
<protein>
    <submittedName>
        <fullName evidence="1">Uncharacterized protein</fullName>
    </submittedName>
</protein>
<dbReference type="OrthoDB" id="9926788at2"/>
<dbReference type="AlphaFoldDB" id="F5J1W8"/>
<evidence type="ECO:0000313" key="1">
    <source>
        <dbReference type="EMBL" id="EGK00382.1"/>
    </source>
</evidence>
<proteinExistence type="predicted"/>
<keyword evidence="2" id="KW-1185">Reference proteome</keyword>
<dbReference type="Proteomes" id="UP000004913">
    <property type="component" value="Unassembled WGS sequence"/>
</dbReference>
<organism evidence="1 2">
    <name type="scientific">Dysgonomonas gadei ATCC BAA-286</name>
    <dbReference type="NCBI Taxonomy" id="742766"/>
    <lineage>
        <taxon>Bacteria</taxon>
        <taxon>Pseudomonadati</taxon>
        <taxon>Bacteroidota</taxon>
        <taxon>Bacteroidia</taxon>
        <taxon>Bacteroidales</taxon>
        <taxon>Dysgonomonadaceae</taxon>
        <taxon>Dysgonomonas</taxon>
    </lineage>
</organism>